<dbReference type="AlphaFoldDB" id="A0A1X2G281"/>
<dbReference type="OrthoDB" id="2447694at2759"/>
<name>A0A1X2G281_9FUNG</name>
<sequence>MKNWLHHMKRRSDSSDTSGSPLDRVTKRLRAHHLPNASHFLPKHQRSLNIEYANEDDLLPHFNVSFEDSLRLKNKGRNDIMIMDSSGLDDDERTLMHYLRQAVQNDPLTKGMREHFVDSFVNYLLYELKFHKHPFIMNIQPDYYFRVENHEVTAKVEFSIEKQEAIKDEVKRLVLCFDEDKHLHNLSSNNNYGECQIAAEILACAYTNYDRADSLTQGQDQTIFAVHVIGFRFTLYKAHVTKEYMRSLSEGFPSETLRVLRYPSDEVHRYGYDYTDAKERVLVLQMLLNLRETMKL</sequence>
<feature type="region of interest" description="Disordered" evidence="1">
    <location>
        <begin position="1"/>
        <end position="22"/>
    </location>
</feature>
<feature type="non-terminal residue" evidence="2">
    <location>
        <position position="296"/>
    </location>
</feature>
<reference evidence="2 3" key="1">
    <citation type="submission" date="2016-07" db="EMBL/GenBank/DDBJ databases">
        <title>Pervasive Adenine N6-methylation of Active Genes in Fungi.</title>
        <authorList>
            <consortium name="DOE Joint Genome Institute"/>
            <person name="Mondo S.J."/>
            <person name="Dannebaum R.O."/>
            <person name="Kuo R.C."/>
            <person name="Labutti K."/>
            <person name="Haridas S."/>
            <person name="Kuo A."/>
            <person name="Salamov A."/>
            <person name="Ahrendt S.R."/>
            <person name="Lipzen A."/>
            <person name="Sullivan W."/>
            <person name="Andreopoulos W.B."/>
            <person name="Clum A."/>
            <person name="Lindquist E."/>
            <person name="Daum C."/>
            <person name="Ramamoorthy G.K."/>
            <person name="Gryganskyi A."/>
            <person name="Culley D."/>
            <person name="Magnuson J.K."/>
            <person name="James T.Y."/>
            <person name="O'Malley M.A."/>
            <person name="Stajich J.E."/>
            <person name="Spatafora J.W."/>
            <person name="Visel A."/>
            <person name="Grigoriev I.V."/>
        </authorList>
    </citation>
    <scope>NUCLEOTIDE SEQUENCE [LARGE SCALE GENOMIC DNA]</scope>
    <source>
        <strain evidence="2 3">NRRL 3301</strain>
    </source>
</reference>
<gene>
    <name evidence="2" type="ORF">DM01DRAFT_1341041</name>
</gene>
<dbReference type="Proteomes" id="UP000242146">
    <property type="component" value="Unassembled WGS sequence"/>
</dbReference>
<dbReference type="EMBL" id="MCGT01000066">
    <property type="protein sequence ID" value="ORX42517.1"/>
    <property type="molecule type" value="Genomic_DNA"/>
</dbReference>
<feature type="compositionally biased region" description="Basic residues" evidence="1">
    <location>
        <begin position="1"/>
        <end position="10"/>
    </location>
</feature>
<keyword evidence="3" id="KW-1185">Reference proteome</keyword>
<accession>A0A1X2G281</accession>
<evidence type="ECO:0000313" key="2">
    <source>
        <dbReference type="EMBL" id="ORX42517.1"/>
    </source>
</evidence>
<organism evidence="2 3">
    <name type="scientific">Hesseltinella vesiculosa</name>
    <dbReference type="NCBI Taxonomy" id="101127"/>
    <lineage>
        <taxon>Eukaryota</taxon>
        <taxon>Fungi</taxon>
        <taxon>Fungi incertae sedis</taxon>
        <taxon>Mucoromycota</taxon>
        <taxon>Mucoromycotina</taxon>
        <taxon>Mucoromycetes</taxon>
        <taxon>Mucorales</taxon>
        <taxon>Cunninghamellaceae</taxon>
        <taxon>Hesseltinella</taxon>
    </lineage>
</organism>
<proteinExistence type="predicted"/>
<evidence type="ECO:0000256" key="1">
    <source>
        <dbReference type="SAM" id="MobiDB-lite"/>
    </source>
</evidence>
<evidence type="ECO:0000313" key="3">
    <source>
        <dbReference type="Proteomes" id="UP000242146"/>
    </source>
</evidence>
<comment type="caution">
    <text evidence="2">The sequence shown here is derived from an EMBL/GenBank/DDBJ whole genome shotgun (WGS) entry which is preliminary data.</text>
</comment>
<protein>
    <submittedName>
        <fullName evidence="2">Uncharacterized protein</fullName>
    </submittedName>
</protein>